<evidence type="ECO:0008006" key="3">
    <source>
        <dbReference type="Google" id="ProtNLM"/>
    </source>
</evidence>
<reference evidence="2" key="1">
    <citation type="submission" date="2018-06" db="EMBL/GenBank/DDBJ databases">
        <authorList>
            <person name="Zhirakovskaya E."/>
        </authorList>
    </citation>
    <scope>NUCLEOTIDE SEQUENCE</scope>
</reference>
<dbReference type="AlphaFoldDB" id="A0A3B0XAV1"/>
<keyword evidence="1" id="KW-1133">Transmembrane helix</keyword>
<evidence type="ECO:0000313" key="2">
    <source>
        <dbReference type="EMBL" id="VAW60067.1"/>
    </source>
</evidence>
<feature type="transmembrane region" description="Helical" evidence="1">
    <location>
        <begin position="43"/>
        <end position="62"/>
    </location>
</feature>
<evidence type="ECO:0000256" key="1">
    <source>
        <dbReference type="SAM" id="Phobius"/>
    </source>
</evidence>
<name>A0A3B0XAV1_9ZZZZ</name>
<proteinExistence type="predicted"/>
<organism evidence="2">
    <name type="scientific">hydrothermal vent metagenome</name>
    <dbReference type="NCBI Taxonomy" id="652676"/>
    <lineage>
        <taxon>unclassified sequences</taxon>
        <taxon>metagenomes</taxon>
        <taxon>ecological metagenomes</taxon>
    </lineage>
</organism>
<gene>
    <name evidence="2" type="ORF">MNBD_GAMMA08-2884</name>
</gene>
<dbReference type="InterPro" id="IPR021313">
    <property type="entry name" value="DUF2909"/>
</dbReference>
<protein>
    <recommendedName>
        <fullName evidence="3">Twin transmembrane helix small protein</fullName>
    </recommendedName>
</protein>
<keyword evidence="1" id="KW-0472">Membrane</keyword>
<dbReference type="NCBIfam" id="NF033233">
    <property type="entry name" value="twin_helix"/>
    <property type="match status" value="1"/>
</dbReference>
<dbReference type="EMBL" id="UOFH01000120">
    <property type="protein sequence ID" value="VAW60067.1"/>
    <property type="molecule type" value="Genomic_DNA"/>
</dbReference>
<sequence>MIFKIFIIFLLLVVLVSLGSALYHLVNNKGDSEKLVKSLTWRIGLSVGIFILLLIGQALGLIQSHGL</sequence>
<accession>A0A3B0XAV1</accession>
<keyword evidence="1" id="KW-0812">Transmembrane</keyword>
<dbReference type="Pfam" id="PF11137">
    <property type="entry name" value="DUF2909"/>
    <property type="match status" value="1"/>
</dbReference>